<dbReference type="Gene3D" id="3.10.590.10">
    <property type="entry name" value="ph1033 like domains"/>
    <property type="match status" value="1"/>
</dbReference>
<dbReference type="Proteomes" id="UP000532373">
    <property type="component" value="Unassembled WGS sequence"/>
</dbReference>
<reference evidence="1 2" key="1">
    <citation type="submission" date="2020-08" db="EMBL/GenBank/DDBJ databases">
        <title>Genomic Encyclopedia of Type Strains, Phase IV (KMG-IV): sequencing the most valuable type-strain genomes for metagenomic binning, comparative biology and taxonomic classification.</title>
        <authorList>
            <person name="Goeker M."/>
        </authorList>
    </citation>
    <scope>NUCLEOTIDE SEQUENCE [LARGE SCALE GENOMIC DNA]</scope>
    <source>
        <strain evidence="1 2">DSM 17454</strain>
    </source>
</reference>
<dbReference type="SUPFAM" id="SSF88697">
    <property type="entry name" value="PUA domain-like"/>
    <property type="match status" value="1"/>
</dbReference>
<dbReference type="GO" id="GO:0005840">
    <property type="term" value="C:ribosome"/>
    <property type="evidence" value="ECO:0007669"/>
    <property type="project" value="UniProtKB-KW"/>
</dbReference>
<name>A0A8E2BDQ9_9HYPH</name>
<evidence type="ECO:0000313" key="2">
    <source>
        <dbReference type="Proteomes" id="UP000532373"/>
    </source>
</evidence>
<keyword evidence="1" id="KW-0689">Ribosomal protein</keyword>
<dbReference type="EMBL" id="JACHGI010000006">
    <property type="protein sequence ID" value="MBB6467544.1"/>
    <property type="molecule type" value="Genomic_DNA"/>
</dbReference>
<gene>
    <name evidence="1" type="ORF">HNQ96_003425</name>
</gene>
<protein>
    <submittedName>
        <fullName evidence="1">Ribosomal protein S30</fullName>
    </submittedName>
</protein>
<keyword evidence="1" id="KW-0687">Ribonucleoprotein</keyword>
<dbReference type="CDD" id="cd21132">
    <property type="entry name" value="EVE-like"/>
    <property type="match status" value="1"/>
</dbReference>
<comment type="caution">
    <text evidence="1">The sequence shown here is derived from an EMBL/GenBank/DDBJ whole genome shotgun (WGS) entry which is preliminary data.</text>
</comment>
<dbReference type="AlphaFoldDB" id="A0A8E2BDQ9"/>
<proteinExistence type="predicted"/>
<evidence type="ECO:0000313" key="1">
    <source>
        <dbReference type="EMBL" id="MBB6467544.1"/>
    </source>
</evidence>
<organism evidence="1 2">
    <name type="scientific">Aminobacter carboxidus</name>
    <dbReference type="NCBI Taxonomy" id="376165"/>
    <lineage>
        <taxon>Bacteria</taxon>
        <taxon>Pseudomonadati</taxon>
        <taxon>Pseudomonadota</taxon>
        <taxon>Alphaproteobacteria</taxon>
        <taxon>Hyphomicrobiales</taxon>
        <taxon>Phyllobacteriaceae</taxon>
        <taxon>Aminobacter</taxon>
    </lineage>
</organism>
<dbReference type="InterPro" id="IPR015947">
    <property type="entry name" value="PUA-like_sf"/>
</dbReference>
<sequence>MQVCHGKAGPLRRIMAGDGVVYYSPATVMGGKDELKSFTAIGHVRSGDAYQFDMGGGFLPSRAIPGKVRSVFPSGIAQKQEDREIPRFEEKRKFSRRDVDWSASNEAPVAMLLGRLDFTAGRNWGYQLRLGLCPLSERDFRLIAEAMNAQVRLKATA</sequence>
<accession>A0A8E2BDQ9</accession>